<proteinExistence type="predicted"/>
<sequence>MDHDETPPVEILFSADVKADEVHFNTAPENSVVFTGDAAVESTSGSTRTNLPDEVEENVTYRDVRIHYMIEAKLPPAPGSL</sequence>
<dbReference type="OrthoDB" id="3431870at2"/>
<dbReference type="EMBL" id="SMJW01000186">
    <property type="protein sequence ID" value="TDC09899.1"/>
    <property type="molecule type" value="Genomic_DNA"/>
</dbReference>
<name>A0A4R4NL53_9ACTN</name>
<gene>
    <name evidence="1" type="ORF">E1284_28790</name>
</gene>
<dbReference type="AlphaFoldDB" id="A0A4R4NL53"/>
<dbReference type="Proteomes" id="UP000295431">
    <property type="component" value="Unassembled WGS sequence"/>
</dbReference>
<accession>A0A4R4NL53</accession>
<organism evidence="1 2">
    <name type="scientific">Actinomadura bangladeshensis</name>
    <dbReference type="NCBI Taxonomy" id="453573"/>
    <lineage>
        <taxon>Bacteria</taxon>
        <taxon>Bacillati</taxon>
        <taxon>Actinomycetota</taxon>
        <taxon>Actinomycetes</taxon>
        <taxon>Streptosporangiales</taxon>
        <taxon>Thermomonosporaceae</taxon>
        <taxon>Actinomadura</taxon>
    </lineage>
</organism>
<reference evidence="1 2" key="1">
    <citation type="submission" date="2019-03" db="EMBL/GenBank/DDBJ databases">
        <title>Draft genome sequences of novel Actinobacteria.</title>
        <authorList>
            <person name="Sahin N."/>
            <person name="Ay H."/>
            <person name="Saygin H."/>
        </authorList>
    </citation>
    <scope>NUCLEOTIDE SEQUENCE [LARGE SCALE GENOMIC DNA]</scope>
    <source>
        <strain evidence="1 2">DSM 45347</strain>
    </source>
</reference>
<evidence type="ECO:0000313" key="2">
    <source>
        <dbReference type="Proteomes" id="UP000295431"/>
    </source>
</evidence>
<evidence type="ECO:0000313" key="1">
    <source>
        <dbReference type="EMBL" id="TDC09899.1"/>
    </source>
</evidence>
<keyword evidence="2" id="KW-1185">Reference proteome</keyword>
<comment type="caution">
    <text evidence="1">The sequence shown here is derived from an EMBL/GenBank/DDBJ whole genome shotgun (WGS) entry which is preliminary data.</text>
</comment>
<protein>
    <submittedName>
        <fullName evidence="1">Uncharacterized protein</fullName>
    </submittedName>
</protein>
<dbReference type="RefSeq" id="WP_131943296.1">
    <property type="nucleotide sequence ID" value="NZ_BAAAMX010000014.1"/>
</dbReference>